<dbReference type="PANTHER" id="PTHR12526">
    <property type="entry name" value="GLYCOSYLTRANSFERASE"/>
    <property type="match status" value="1"/>
</dbReference>
<dbReference type="Gene3D" id="3.40.50.2000">
    <property type="entry name" value="Glycogen Phosphorylase B"/>
    <property type="match status" value="1"/>
</dbReference>
<evidence type="ECO:0000313" key="3">
    <source>
        <dbReference type="Proteomes" id="UP001159428"/>
    </source>
</evidence>
<dbReference type="Pfam" id="PF20694">
    <property type="entry name" value="TRADD-like_N"/>
    <property type="match status" value="1"/>
</dbReference>
<accession>A0AAU9X7P3</accession>
<keyword evidence="3" id="KW-1185">Reference proteome</keyword>
<proteinExistence type="predicted"/>
<name>A0AAU9X7P3_9CNID</name>
<dbReference type="Pfam" id="PF20706">
    <property type="entry name" value="GT4-conflict"/>
    <property type="match status" value="1"/>
</dbReference>
<protein>
    <recommendedName>
        <fullName evidence="1">TRADD-like N-terminal domain-containing protein</fullName>
    </recommendedName>
</protein>
<evidence type="ECO:0000313" key="2">
    <source>
        <dbReference type="EMBL" id="CAH3137906.1"/>
    </source>
</evidence>
<dbReference type="CDD" id="cd03801">
    <property type="entry name" value="GT4_PimA-like"/>
    <property type="match status" value="1"/>
</dbReference>
<feature type="non-terminal residue" evidence="2">
    <location>
        <position position="1"/>
    </location>
</feature>
<dbReference type="SUPFAM" id="SSF53756">
    <property type="entry name" value="UDP-Glycosyltransferase/glycogen phosphorylase"/>
    <property type="match status" value="1"/>
</dbReference>
<dbReference type="AlphaFoldDB" id="A0AAU9X7P3"/>
<dbReference type="InterPro" id="IPR049341">
    <property type="entry name" value="TRADD-like_N"/>
</dbReference>
<reference evidence="2 3" key="1">
    <citation type="submission" date="2022-05" db="EMBL/GenBank/DDBJ databases">
        <authorList>
            <consortium name="Genoscope - CEA"/>
            <person name="William W."/>
        </authorList>
    </citation>
    <scope>NUCLEOTIDE SEQUENCE [LARGE SCALE GENOMIC DNA]</scope>
</reference>
<dbReference type="EMBL" id="CALNXJ010000031">
    <property type="protein sequence ID" value="CAH3137906.1"/>
    <property type="molecule type" value="Genomic_DNA"/>
</dbReference>
<feature type="domain" description="TRADD-like N-terminal" evidence="1">
    <location>
        <begin position="378"/>
        <end position="426"/>
    </location>
</feature>
<evidence type="ECO:0000259" key="1">
    <source>
        <dbReference type="Pfam" id="PF20694"/>
    </source>
</evidence>
<sequence length="461" mass="51558">QEQREQKVLDVMFLCDEWKSSKGGLSTFNREFAINLAEATTGSMKIHCYVSNSDDQDREDAEQHGVNLITARSVPGSADPLECLKFPPSKLPKPHLVIGHGRKLGSPAYSLDLGKYKESATAAEDTIEENEEKHKMEIELCKAADAVVAVGSRLQQKYSRRLLNVEVKIITPGIFGKFSSESKLAVDRSVVKNFNVSMFGRATFEDLSLKGYDLIANAIGSLGKNFELTFVGSSPGEQRKVEQWFLDNTCINRNQLTIRRYCSEQEELKVMFYQSDLVALPSRTEGFGLVALEAISAGIPVLVSDESGIAEALQKVEGGNTVIVGSGEDKDEWARRIREMYEESAEEREANAVKLRENYRKVYSWKAECERFKGLIGNLIITGVAVGSLVITVKCESLMILEELWTDYSSGHLGEVVQNCFVTEKILKELNLAELRLKTTIDIEEYNACKTFFEKDALRGW</sequence>
<organism evidence="2 3">
    <name type="scientific">Pocillopora meandrina</name>
    <dbReference type="NCBI Taxonomy" id="46732"/>
    <lineage>
        <taxon>Eukaryota</taxon>
        <taxon>Metazoa</taxon>
        <taxon>Cnidaria</taxon>
        <taxon>Anthozoa</taxon>
        <taxon>Hexacorallia</taxon>
        <taxon>Scleractinia</taxon>
        <taxon>Astrocoeniina</taxon>
        <taxon>Pocilloporidae</taxon>
        <taxon>Pocillopora</taxon>
    </lineage>
</organism>
<gene>
    <name evidence="2" type="ORF">PMEA_00017916</name>
</gene>
<dbReference type="Proteomes" id="UP001159428">
    <property type="component" value="Unassembled WGS sequence"/>
</dbReference>
<comment type="caution">
    <text evidence="2">The sequence shown here is derived from an EMBL/GenBank/DDBJ whole genome shotgun (WGS) entry which is preliminary data.</text>
</comment>